<dbReference type="Gene3D" id="3.30.590.10">
    <property type="entry name" value="Glutamine synthetase/guanido kinase, catalytic domain"/>
    <property type="match status" value="1"/>
</dbReference>
<evidence type="ECO:0000256" key="2">
    <source>
        <dbReference type="ARBA" id="ARBA00022741"/>
    </source>
</evidence>
<feature type="binding site" evidence="5 6">
    <location>
        <begin position="177"/>
        <end position="181"/>
    </location>
    <ligand>
        <name>ATP</name>
        <dbReference type="ChEBI" id="CHEBI:30616"/>
    </ligand>
</feature>
<evidence type="ECO:0000313" key="9">
    <source>
        <dbReference type="Proteomes" id="UP001597568"/>
    </source>
</evidence>
<gene>
    <name evidence="5" type="primary">mcsB</name>
    <name evidence="8" type="ORF">ACFSY7_09190</name>
</gene>
<dbReference type="InterPro" id="IPR022414">
    <property type="entry name" value="ATP-guanido_PTrfase_cat"/>
</dbReference>
<evidence type="ECO:0000259" key="7">
    <source>
        <dbReference type="PROSITE" id="PS51510"/>
    </source>
</evidence>
<feature type="binding site" evidence="5 6">
    <location>
        <position position="92"/>
    </location>
    <ligand>
        <name>ATP</name>
        <dbReference type="ChEBI" id="CHEBI:30616"/>
    </ligand>
</feature>
<comment type="caution">
    <text evidence="8">The sequence shown here is derived from an EMBL/GenBank/DDBJ whole genome shotgun (WGS) entry which is preliminary data.</text>
</comment>
<evidence type="ECO:0000313" key="8">
    <source>
        <dbReference type="EMBL" id="MFD2868676.1"/>
    </source>
</evidence>
<feature type="short sequence motif" description="RDXXRA motif of the pArg binding pocket involved in allosteric regulation" evidence="5">
    <location>
        <begin position="338"/>
        <end position="343"/>
    </location>
</feature>
<dbReference type="PROSITE" id="PS51510">
    <property type="entry name" value="PHOSPHAGEN_KINASE_C"/>
    <property type="match status" value="1"/>
</dbReference>
<feature type="binding site" evidence="5 6">
    <location>
        <position position="126"/>
    </location>
    <ligand>
        <name>ATP</name>
        <dbReference type="ChEBI" id="CHEBI:30616"/>
    </ligand>
</feature>
<feature type="domain" description="Phosphagen kinase C-terminal" evidence="7">
    <location>
        <begin position="25"/>
        <end position="255"/>
    </location>
</feature>
<evidence type="ECO:0000256" key="4">
    <source>
        <dbReference type="ARBA" id="ARBA00022840"/>
    </source>
</evidence>
<dbReference type="InterPro" id="IPR023660">
    <property type="entry name" value="Arg_Kinase"/>
</dbReference>
<comment type="function">
    <text evidence="5">Catalyzes the specific phosphorylation of arginine residues in proteins.</text>
</comment>
<dbReference type="InterPro" id="IPR000749">
    <property type="entry name" value="ATP-guanido_PTrfase"/>
</dbReference>
<name>A0ABW5Y052_9BACL</name>
<keyword evidence="9" id="KW-1185">Reference proteome</keyword>
<organism evidence="8 9">
    <name type="scientific">Kurthia populi</name>
    <dbReference type="NCBI Taxonomy" id="1562132"/>
    <lineage>
        <taxon>Bacteria</taxon>
        <taxon>Bacillati</taxon>
        <taxon>Bacillota</taxon>
        <taxon>Bacilli</taxon>
        <taxon>Bacillales</taxon>
        <taxon>Caryophanaceae</taxon>
        <taxon>Kurthia</taxon>
    </lineage>
</organism>
<dbReference type="NCBIfam" id="NF002194">
    <property type="entry name" value="PRK01059.1-4"/>
    <property type="match status" value="1"/>
</dbReference>
<keyword evidence="1 5" id="KW-0808">Transferase</keyword>
<reference evidence="9" key="1">
    <citation type="journal article" date="2019" name="Int. J. Syst. Evol. Microbiol.">
        <title>The Global Catalogue of Microorganisms (GCM) 10K type strain sequencing project: providing services to taxonomists for standard genome sequencing and annotation.</title>
        <authorList>
            <consortium name="The Broad Institute Genomics Platform"/>
            <consortium name="The Broad Institute Genome Sequencing Center for Infectious Disease"/>
            <person name="Wu L."/>
            <person name="Ma J."/>
        </authorList>
    </citation>
    <scope>NUCLEOTIDE SEQUENCE [LARGE SCALE GENOMIC DNA]</scope>
    <source>
        <strain evidence="9">KCTC 33522</strain>
    </source>
</reference>
<dbReference type="GO" id="GO:1990424">
    <property type="term" value="F:protein arginine kinase activity"/>
    <property type="evidence" value="ECO:0007669"/>
    <property type="project" value="UniProtKB-EC"/>
</dbReference>
<evidence type="ECO:0000256" key="1">
    <source>
        <dbReference type="ARBA" id="ARBA00022679"/>
    </source>
</evidence>
<dbReference type="Proteomes" id="UP001597568">
    <property type="component" value="Unassembled WGS sequence"/>
</dbReference>
<dbReference type="InterPro" id="IPR014746">
    <property type="entry name" value="Gln_synth/guanido_kin_cat_dom"/>
</dbReference>
<dbReference type="PANTHER" id="PTHR11547">
    <property type="entry name" value="ARGININE OR CREATINE KINASE"/>
    <property type="match status" value="1"/>
</dbReference>
<protein>
    <recommendedName>
        <fullName evidence="5">Protein-arginine kinase</fullName>
        <ecNumber evidence="5">2.7.14.1</ecNumber>
    </recommendedName>
</protein>
<proteinExistence type="inferred from homology"/>
<evidence type="ECO:0000256" key="3">
    <source>
        <dbReference type="ARBA" id="ARBA00022777"/>
    </source>
</evidence>
<evidence type="ECO:0000256" key="6">
    <source>
        <dbReference type="PROSITE-ProRule" id="PRU00843"/>
    </source>
</evidence>
<dbReference type="CDD" id="cd07930">
    <property type="entry name" value="bacterial_phosphagen_kinase"/>
    <property type="match status" value="1"/>
</dbReference>
<dbReference type="EC" id="2.7.14.1" evidence="5"/>
<dbReference type="RefSeq" id="WP_126991994.1">
    <property type="nucleotide sequence ID" value="NZ_JBHUOR010000043.1"/>
</dbReference>
<feature type="binding site" evidence="5 6">
    <location>
        <begin position="208"/>
        <end position="213"/>
    </location>
    <ligand>
        <name>ATP</name>
        <dbReference type="ChEBI" id="CHEBI:30616"/>
    </ligand>
</feature>
<keyword evidence="2 5" id="KW-0547">Nucleotide-binding</keyword>
<dbReference type="HAMAP" id="MF_00602">
    <property type="entry name" value="Prot_Arg_kinase"/>
    <property type="match status" value="1"/>
</dbReference>
<dbReference type="Pfam" id="PF00217">
    <property type="entry name" value="ATP-gua_Ptrans"/>
    <property type="match status" value="1"/>
</dbReference>
<accession>A0ABW5Y052</accession>
<feature type="binding site" evidence="5 6">
    <location>
        <begin position="28"/>
        <end position="32"/>
    </location>
    <ligand>
        <name>ATP</name>
        <dbReference type="ChEBI" id="CHEBI:30616"/>
    </ligand>
</feature>
<dbReference type="SUPFAM" id="SSF55931">
    <property type="entry name" value="Glutamine synthetase/guanido kinase"/>
    <property type="match status" value="1"/>
</dbReference>
<evidence type="ECO:0000256" key="5">
    <source>
        <dbReference type="HAMAP-Rule" id="MF_00602"/>
    </source>
</evidence>
<comment type="activity regulation">
    <text evidence="5">Appears to be allosterically activated by the binding of pArg-containing polypeptides to the pArg-binding pocket localized in the C-terminal domain of McsB.</text>
</comment>
<keyword evidence="4 5" id="KW-0067">ATP-binding</keyword>
<comment type="similarity">
    <text evidence="5 6">Belongs to the ATP:guanido phosphotransferase family.</text>
</comment>
<dbReference type="EMBL" id="JBHUOR010000043">
    <property type="protein sequence ID" value="MFD2868676.1"/>
    <property type="molecule type" value="Genomic_DNA"/>
</dbReference>
<sequence length="365" mass="41504">MDKKDTFFNATDVRWMAGDVEHGDIVMSTRIRLARNLKDYRFPRAFSEDEAFKLDQTISNVLLDAETLDQHFTHIDIATTPILQKKVLVEKHLISPQLAHKDRSASVVISDDESVSVMINEEDHLRIQCIEPGLDLEKAYFNADTLDRYLEEYVPYAFDEEFGYLTSCPTNTGTGMRASVMMHLPALTMTDQMEQIISMMPRLGMVVRGIYGEGTEAVGNYYQISNQVTLGKSEEEILTDLQSLAEQIVQRETESRKALLDHAETIMNDRVNRSLGTLHYARILTSDEAANCLSNVRLGIDLGLIENIPTKVLNKCMLVIQPGFLQQYVGTTLKPNERDVYRATLLREILNNVRQREKGDDSYDV</sequence>
<keyword evidence="5" id="KW-0021">Allosteric enzyme</keyword>
<dbReference type="PANTHER" id="PTHR11547:SF38">
    <property type="entry name" value="ARGININE KINASE 1-RELATED"/>
    <property type="match status" value="1"/>
</dbReference>
<comment type="catalytic activity">
    <reaction evidence="5">
        <text>L-arginyl-[protein] + ATP = N(omega)-phospho-L-arginyl-[protein] + ADP + H(+)</text>
        <dbReference type="Rhea" id="RHEA:43384"/>
        <dbReference type="Rhea" id="RHEA-COMP:10532"/>
        <dbReference type="Rhea" id="RHEA-COMP:10533"/>
        <dbReference type="ChEBI" id="CHEBI:15378"/>
        <dbReference type="ChEBI" id="CHEBI:29965"/>
        <dbReference type="ChEBI" id="CHEBI:30616"/>
        <dbReference type="ChEBI" id="CHEBI:83226"/>
        <dbReference type="ChEBI" id="CHEBI:456216"/>
        <dbReference type="EC" id="2.7.14.1"/>
    </reaction>
</comment>
<keyword evidence="3 5" id="KW-0418">Kinase</keyword>